<protein>
    <recommendedName>
        <fullName evidence="4">Leucine-binding protein domain-containing protein</fullName>
    </recommendedName>
</protein>
<comment type="caution">
    <text evidence="2">The sequence shown here is derived from an EMBL/GenBank/DDBJ whole genome shotgun (WGS) entry which is preliminary data.</text>
</comment>
<organism evidence="2 3">
    <name type="scientific">Litorilinea aerophila</name>
    <dbReference type="NCBI Taxonomy" id="1204385"/>
    <lineage>
        <taxon>Bacteria</taxon>
        <taxon>Bacillati</taxon>
        <taxon>Chloroflexota</taxon>
        <taxon>Caldilineae</taxon>
        <taxon>Caldilineales</taxon>
        <taxon>Caldilineaceae</taxon>
        <taxon>Litorilinea</taxon>
    </lineage>
</organism>
<dbReference type="InParanoid" id="A0A540VKF9"/>
<dbReference type="RefSeq" id="WP_229964170.1">
    <property type="nucleotide sequence ID" value="NZ_VIGC02000007.1"/>
</dbReference>
<sequence>MVKIGLLAPFEGLYRQSGYEALAAMRAAIQDTPAPHLDILPLALNDMAEPHHARRAAEKLLVDPAVHAVVGPLDPATWRAVLPVLGQGAPHWVVPFQVARPHGFAPPQDPPSQWASGLIEAVATAAAAQGAQRLILAGWEAGWPRIEISLPAIEVKWVDDGAWQISGLRATDAVLWLGSPAEGAKMLTAVRQVQPEIPFWLASQGGDPVFGARATITGPVFWAIWSDSGYNPWATTHTPNSPAAYLVYQSTRYAIAVISGITIPPAGGWEVRLFQLLPGGESIPLSLEALEPPTNQADAGGVPPEAAPGVREGRSNP</sequence>
<evidence type="ECO:0000313" key="2">
    <source>
        <dbReference type="EMBL" id="TQE96603.1"/>
    </source>
</evidence>
<gene>
    <name evidence="2" type="ORF">FKZ61_06840</name>
</gene>
<reference evidence="2 3" key="1">
    <citation type="submission" date="2019-06" db="EMBL/GenBank/DDBJ databases">
        <title>Genome sequence of Litorilinea aerophila BAA-2444.</title>
        <authorList>
            <person name="Maclea K.S."/>
            <person name="Maurais E.G."/>
            <person name="Iannazzi L.C."/>
        </authorList>
    </citation>
    <scope>NUCLEOTIDE SEQUENCE [LARGE SCALE GENOMIC DNA]</scope>
    <source>
        <strain evidence="2 3">ATCC BAA-2444</strain>
    </source>
</reference>
<name>A0A540VKF9_9CHLR</name>
<dbReference type="Proteomes" id="UP000317371">
    <property type="component" value="Unassembled WGS sequence"/>
</dbReference>
<dbReference type="Gene3D" id="3.40.50.2300">
    <property type="match status" value="1"/>
</dbReference>
<feature type="region of interest" description="Disordered" evidence="1">
    <location>
        <begin position="290"/>
        <end position="317"/>
    </location>
</feature>
<dbReference type="EMBL" id="VIGC01000007">
    <property type="protein sequence ID" value="TQE96603.1"/>
    <property type="molecule type" value="Genomic_DNA"/>
</dbReference>
<evidence type="ECO:0000256" key="1">
    <source>
        <dbReference type="SAM" id="MobiDB-lite"/>
    </source>
</evidence>
<accession>A0A540VKF9</accession>
<evidence type="ECO:0008006" key="4">
    <source>
        <dbReference type="Google" id="ProtNLM"/>
    </source>
</evidence>
<dbReference type="AlphaFoldDB" id="A0A540VKF9"/>
<proteinExistence type="predicted"/>
<keyword evidence="3" id="KW-1185">Reference proteome</keyword>
<evidence type="ECO:0000313" key="3">
    <source>
        <dbReference type="Proteomes" id="UP000317371"/>
    </source>
</evidence>
<dbReference type="InterPro" id="IPR028082">
    <property type="entry name" value="Peripla_BP_I"/>
</dbReference>
<dbReference type="SUPFAM" id="SSF53822">
    <property type="entry name" value="Periplasmic binding protein-like I"/>
    <property type="match status" value="1"/>
</dbReference>